<dbReference type="InterPro" id="IPR051127">
    <property type="entry name" value="Fungal_SecMet_Regulators"/>
</dbReference>
<dbReference type="GO" id="GO:0000435">
    <property type="term" value="P:positive regulation of transcription from RNA polymerase II promoter by galactose"/>
    <property type="evidence" value="ECO:0007669"/>
    <property type="project" value="TreeGrafter"/>
</dbReference>
<dbReference type="GeneID" id="27351629"/>
<dbReference type="STRING" id="569365.A0A0D2CEY7"/>
<dbReference type="GO" id="GO:0000978">
    <property type="term" value="F:RNA polymerase II cis-regulatory region sequence-specific DNA binding"/>
    <property type="evidence" value="ECO:0007669"/>
    <property type="project" value="TreeGrafter"/>
</dbReference>
<dbReference type="OrthoDB" id="47007at2759"/>
<dbReference type="GO" id="GO:0006351">
    <property type="term" value="P:DNA-templated transcription"/>
    <property type="evidence" value="ECO:0007669"/>
    <property type="project" value="InterPro"/>
</dbReference>
<dbReference type="GO" id="GO:0005634">
    <property type="term" value="C:nucleus"/>
    <property type="evidence" value="ECO:0007669"/>
    <property type="project" value="TreeGrafter"/>
</dbReference>
<dbReference type="InterPro" id="IPR007219">
    <property type="entry name" value="XnlR_reg_dom"/>
</dbReference>
<evidence type="ECO:0000256" key="1">
    <source>
        <dbReference type="ARBA" id="ARBA00023015"/>
    </source>
</evidence>
<proteinExistence type="predicted"/>
<evidence type="ECO:0000256" key="3">
    <source>
        <dbReference type="ARBA" id="ARBA00023242"/>
    </source>
</evidence>
<dbReference type="VEuPathDB" id="FungiDB:PV07_12435"/>
<evidence type="ECO:0000256" key="4">
    <source>
        <dbReference type="SAM" id="MobiDB-lite"/>
    </source>
</evidence>
<keyword evidence="1" id="KW-0805">Transcription regulation</keyword>
<organism evidence="6 7">
    <name type="scientific">Cladophialophora immunda</name>
    <dbReference type="NCBI Taxonomy" id="569365"/>
    <lineage>
        <taxon>Eukaryota</taxon>
        <taxon>Fungi</taxon>
        <taxon>Dikarya</taxon>
        <taxon>Ascomycota</taxon>
        <taxon>Pezizomycotina</taxon>
        <taxon>Eurotiomycetes</taxon>
        <taxon>Chaetothyriomycetidae</taxon>
        <taxon>Chaetothyriales</taxon>
        <taxon>Herpotrichiellaceae</taxon>
        <taxon>Cladophialophora</taxon>
    </lineage>
</organism>
<sequence length="649" mass="71353">MELQPSSYEADNTCRSRALDGSPSASAHHHMSRLLRDSQGKYMFIGDSANLSFLQSIRKVVEDAIGHCAFATDPLRYQMLEAAPDGRPNWLYTACKGTPPTPTPVEAESLVRSYFLANNCVLDLFDEADLFNNLQPWLERRPVETDALTPIYYLVFALGAQTCPDDKDQLAETYFSYGRFFTAVSFAEDPSISTVQAYAMITMYLLGASRRNAAFMNLGTAVRAAYALGLHRKEIAALFTPGEFRTRERLWKVIRILDVFMSASLGRPPSTAETRETRSEDHYSASVDLCTVFETIMNEVYSKRMISNTALEKISGHQRHWAANFHKGLDEDGIKPTPAINGGKSPNIGLMHVKGAYYWTIILLTRPFLVDAVSSCIATANVPPNEATSAGVTSYSDKVLVHACVDSAIRTIELLRILLDFDNVPKRLPFLVNYIFVAALVLGLAHFGDVAKIFPVGVHLKLAHRLLAMFPNDAISSRNTTIVEYLLHACDTVAERRTKWDRDRCAVLVRGMFGKIHDDPAPSVGWCSASSTTHMSTTTTTAAAAHGSTGPCPQMDEGLRLPLEEGAQYDSTAPCNLMSQTKDSSGGAAAGCAKARDKGLVGSFAPMEEASMTQEDFEKVLQAMSPTTLWFESYDDNFPLFSTTDAPST</sequence>
<feature type="domain" description="Xylanolytic transcriptional activator regulatory" evidence="5">
    <location>
        <begin position="214"/>
        <end position="284"/>
    </location>
</feature>
<keyword evidence="7" id="KW-1185">Reference proteome</keyword>
<dbReference type="GO" id="GO:0008270">
    <property type="term" value="F:zinc ion binding"/>
    <property type="evidence" value="ECO:0007669"/>
    <property type="project" value="InterPro"/>
</dbReference>
<evidence type="ECO:0000313" key="7">
    <source>
        <dbReference type="Proteomes" id="UP000054466"/>
    </source>
</evidence>
<evidence type="ECO:0000256" key="2">
    <source>
        <dbReference type="ARBA" id="ARBA00023163"/>
    </source>
</evidence>
<feature type="compositionally biased region" description="Polar residues" evidence="4">
    <location>
        <begin position="1"/>
        <end position="11"/>
    </location>
</feature>
<dbReference type="AlphaFoldDB" id="A0A0D2CEY7"/>
<protein>
    <recommendedName>
        <fullName evidence="5">Xylanolytic transcriptional activator regulatory domain-containing protein</fullName>
    </recommendedName>
</protein>
<dbReference type="PANTHER" id="PTHR47424:SF9">
    <property type="entry name" value="TAH-2"/>
    <property type="match status" value="1"/>
</dbReference>
<gene>
    <name evidence="6" type="ORF">PV07_12435</name>
</gene>
<evidence type="ECO:0000313" key="6">
    <source>
        <dbReference type="EMBL" id="KIW22114.1"/>
    </source>
</evidence>
<name>A0A0D2CEY7_9EURO</name>
<dbReference type="SMART" id="SM00906">
    <property type="entry name" value="Fungal_trans"/>
    <property type="match status" value="1"/>
</dbReference>
<accession>A0A0D2CEY7</accession>
<dbReference type="HOGENOM" id="CLU_010170_0_0_1"/>
<keyword evidence="3" id="KW-0539">Nucleus</keyword>
<dbReference type="CDD" id="cd12148">
    <property type="entry name" value="fungal_TF_MHR"/>
    <property type="match status" value="1"/>
</dbReference>
<dbReference type="GO" id="GO:0000981">
    <property type="term" value="F:DNA-binding transcription factor activity, RNA polymerase II-specific"/>
    <property type="evidence" value="ECO:0007669"/>
    <property type="project" value="TreeGrafter"/>
</dbReference>
<dbReference type="RefSeq" id="XP_016242330.1">
    <property type="nucleotide sequence ID" value="XM_016399962.1"/>
</dbReference>
<feature type="region of interest" description="Disordered" evidence="4">
    <location>
        <begin position="1"/>
        <end position="26"/>
    </location>
</feature>
<dbReference type="EMBL" id="KN847048">
    <property type="protein sequence ID" value="KIW22114.1"/>
    <property type="molecule type" value="Genomic_DNA"/>
</dbReference>
<reference evidence="6 7" key="1">
    <citation type="submission" date="2015-01" db="EMBL/GenBank/DDBJ databases">
        <title>The Genome Sequence of Cladophialophora immunda CBS83496.</title>
        <authorList>
            <consortium name="The Broad Institute Genomics Platform"/>
            <person name="Cuomo C."/>
            <person name="de Hoog S."/>
            <person name="Gorbushina A."/>
            <person name="Stielow B."/>
            <person name="Teixiera M."/>
            <person name="Abouelleil A."/>
            <person name="Chapman S.B."/>
            <person name="Priest M."/>
            <person name="Young S.K."/>
            <person name="Wortman J."/>
            <person name="Nusbaum C."/>
            <person name="Birren B."/>
        </authorList>
    </citation>
    <scope>NUCLEOTIDE SEQUENCE [LARGE SCALE GENOMIC DNA]</scope>
    <source>
        <strain evidence="6 7">CBS 83496</strain>
    </source>
</reference>
<dbReference type="Pfam" id="PF04082">
    <property type="entry name" value="Fungal_trans"/>
    <property type="match status" value="1"/>
</dbReference>
<dbReference type="Proteomes" id="UP000054466">
    <property type="component" value="Unassembled WGS sequence"/>
</dbReference>
<evidence type="ECO:0000259" key="5">
    <source>
        <dbReference type="SMART" id="SM00906"/>
    </source>
</evidence>
<dbReference type="PANTHER" id="PTHR47424">
    <property type="entry name" value="REGULATORY PROTEIN GAL4"/>
    <property type="match status" value="1"/>
</dbReference>
<keyword evidence="2" id="KW-0804">Transcription</keyword>